<proteinExistence type="predicted"/>
<evidence type="ECO:0000313" key="3">
    <source>
        <dbReference type="Proteomes" id="UP000807353"/>
    </source>
</evidence>
<protein>
    <recommendedName>
        <fullName evidence="1">DUF302 domain-containing protein</fullName>
    </recommendedName>
</protein>
<keyword evidence="3" id="KW-1185">Reference proteome</keyword>
<dbReference type="EMBL" id="MU150270">
    <property type="protein sequence ID" value="KAF9462587.1"/>
    <property type="molecule type" value="Genomic_DNA"/>
</dbReference>
<dbReference type="Pfam" id="PF03625">
    <property type="entry name" value="DUF302"/>
    <property type="match status" value="1"/>
</dbReference>
<comment type="caution">
    <text evidence="2">The sequence shown here is derived from an EMBL/GenBank/DDBJ whole genome shotgun (WGS) entry which is preliminary data.</text>
</comment>
<gene>
    <name evidence="2" type="ORF">BDZ94DRAFT_1260768</name>
</gene>
<dbReference type="OrthoDB" id="5190258at2759"/>
<name>A0A9P5Y347_9AGAR</name>
<dbReference type="InterPro" id="IPR005180">
    <property type="entry name" value="DUF302"/>
</dbReference>
<reference evidence="2" key="1">
    <citation type="submission" date="2020-11" db="EMBL/GenBank/DDBJ databases">
        <authorList>
            <consortium name="DOE Joint Genome Institute"/>
            <person name="Ahrendt S."/>
            <person name="Riley R."/>
            <person name="Andreopoulos W."/>
            <person name="Labutti K."/>
            <person name="Pangilinan J."/>
            <person name="Ruiz-Duenas F.J."/>
            <person name="Barrasa J.M."/>
            <person name="Sanchez-Garcia M."/>
            <person name="Camarero S."/>
            <person name="Miyauchi S."/>
            <person name="Serrano A."/>
            <person name="Linde D."/>
            <person name="Babiker R."/>
            <person name="Drula E."/>
            <person name="Ayuso-Fernandez I."/>
            <person name="Pacheco R."/>
            <person name="Padilla G."/>
            <person name="Ferreira P."/>
            <person name="Barriuso J."/>
            <person name="Kellner H."/>
            <person name="Castanera R."/>
            <person name="Alfaro M."/>
            <person name="Ramirez L."/>
            <person name="Pisabarro A.G."/>
            <person name="Kuo A."/>
            <person name="Tritt A."/>
            <person name="Lipzen A."/>
            <person name="He G."/>
            <person name="Yan M."/>
            <person name="Ng V."/>
            <person name="Cullen D."/>
            <person name="Martin F."/>
            <person name="Rosso M.-N."/>
            <person name="Henrissat B."/>
            <person name="Hibbett D."/>
            <person name="Martinez A.T."/>
            <person name="Grigoriev I.V."/>
        </authorList>
    </citation>
    <scope>NUCLEOTIDE SEQUENCE</scope>
    <source>
        <strain evidence="2">CBS 247.69</strain>
    </source>
</reference>
<dbReference type="AlphaFoldDB" id="A0A9P5Y347"/>
<organism evidence="2 3">
    <name type="scientific">Collybia nuda</name>
    <dbReference type="NCBI Taxonomy" id="64659"/>
    <lineage>
        <taxon>Eukaryota</taxon>
        <taxon>Fungi</taxon>
        <taxon>Dikarya</taxon>
        <taxon>Basidiomycota</taxon>
        <taxon>Agaricomycotina</taxon>
        <taxon>Agaricomycetes</taxon>
        <taxon>Agaricomycetidae</taxon>
        <taxon>Agaricales</taxon>
        <taxon>Tricholomatineae</taxon>
        <taxon>Clitocybaceae</taxon>
        <taxon>Collybia</taxon>
    </lineage>
</organism>
<evidence type="ECO:0000259" key="1">
    <source>
        <dbReference type="Pfam" id="PF03625"/>
    </source>
</evidence>
<dbReference type="Proteomes" id="UP000807353">
    <property type="component" value="Unassembled WGS sequence"/>
</dbReference>
<accession>A0A9P5Y347</accession>
<evidence type="ECO:0000313" key="2">
    <source>
        <dbReference type="EMBL" id="KAF9462587.1"/>
    </source>
</evidence>
<feature type="domain" description="DUF302" evidence="1">
    <location>
        <begin position="88"/>
        <end position="134"/>
    </location>
</feature>
<dbReference type="Gene3D" id="3.30.310.70">
    <property type="entry name" value="TT1751-like domain"/>
    <property type="match status" value="1"/>
</dbReference>
<sequence>MKKSVTPLAAKLVTFETTLSFKNVMTRLDLALNKTGSAHFIPQFKAAKTKEEIDALIKGITGDRAFLYFLEMNHNKWMDIYDPSSTHPAAAVYTIGNPLIAQEILLHDIRAGYNIPPRIMILEKAHETGTAVIYHLPSSVMVLTDDPRLKAAAESLDAKLEEMITEVVSD</sequence>
<dbReference type="InterPro" id="IPR035923">
    <property type="entry name" value="TT1751-like_sf"/>
</dbReference>
<dbReference type="SUPFAM" id="SSF103247">
    <property type="entry name" value="TT1751-like"/>
    <property type="match status" value="1"/>
</dbReference>